<dbReference type="AlphaFoldDB" id="A0A2P8GW34"/>
<evidence type="ECO:0000313" key="2">
    <source>
        <dbReference type="EMBL" id="RUQ87280.1"/>
    </source>
</evidence>
<organism evidence="1 3">
    <name type="scientific">Labedella gwakjiensis</name>
    <dbReference type="NCBI Taxonomy" id="390269"/>
    <lineage>
        <taxon>Bacteria</taxon>
        <taxon>Bacillati</taxon>
        <taxon>Actinomycetota</taxon>
        <taxon>Actinomycetes</taxon>
        <taxon>Micrococcales</taxon>
        <taxon>Microbacteriaceae</taxon>
        <taxon>Labedella</taxon>
    </lineage>
</organism>
<reference evidence="2 4" key="2">
    <citation type="submission" date="2018-12" db="EMBL/GenBank/DDBJ databases">
        <authorList>
            <person name="hu s."/>
            <person name="Xu Y."/>
            <person name="Xu B."/>
            <person name="Li F."/>
        </authorList>
    </citation>
    <scope>NUCLEOTIDE SEQUENCE [LARGE SCALE GENOMIC DNA]</scope>
    <source>
        <strain evidence="2 4">KSW2-17</strain>
    </source>
</reference>
<dbReference type="Proteomes" id="UP000241203">
    <property type="component" value="Unassembled WGS sequence"/>
</dbReference>
<evidence type="ECO:0000313" key="1">
    <source>
        <dbReference type="EMBL" id="PSL38173.1"/>
    </source>
</evidence>
<dbReference type="OrthoDB" id="5114755at2"/>
<comment type="caution">
    <text evidence="1">The sequence shown here is derived from an EMBL/GenBank/DDBJ whole genome shotgun (WGS) entry which is preliminary data.</text>
</comment>
<dbReference type="RefSeq" id="WP_106563225.1">
    <property type="nucleotide sequence ID" value="NZ_PYAU01000001.1"/>
</dbReference>
<sequence>MSIDRIDATPVPAAAPAIVERRDVSRPRRTSEAELFLTWVDPVVTGELHTPSGLAIGNAGRRAAHDVSVDSPAGESISAARLARSGRLLVASVDEPGSIAAVVTTGTVFVDWTDRNGDRRTDWLRVPPLPARFSARA</sequence>
<name>A0A2P8GW34_9MICO</name>
<dbReference type="Proteomes" id="UP000268291">
    <property type="component" value="Unassembled WGS sequence"/>
</dbReference>
<evidence type="ECO:0000313" key="4">
    <source>
        <dbReference type="Proteomes" id="UP000268291"/>
    </source>
</evidence>
<dbReference type="EMBL" id="RZGY01000001">
    <property type="protein sequence ID" value="RUQ87280.1"/>
    <property type="molecule type" value="Genomic_DNA"/>
</dbReference>
<protein>
    <submittedName>
        <fullName evidence="1">Uncharacterized protein</fullName>
    </submittedName>
</protein>
<keyword evidence="4" id="KW-1185">Reference proteome</keyword>
<reference evidence="1 3" key="1">
    <citation type="submission" date="2018-03" db="EMBL/GenBank/DDBJ databases">
        <title>Genomic Encyclopedia of Archaeal and Bacterial Type Strains, Phase II (KMG-II): from individual species to whole genera.</title>
        <authorList>
            <person name="Goeker M."/>
        </authorList>
    </citation>
    <scope>NUCLEOTIDE SEQUENCE [LARGE SCALE GENOMIC DNA]</scope>
    <source>
        <strain evidence="1 3">DSM 21548</strain>
    </source>
</reference>
<evidence type="ECO:0000313" key="3">
    <source>
        <dbReference type="Proteomes" id="UP000241203"/>
    </source>
</evidence>
<gene>
    <name evidence="1" type="ORF">CLV49_1787</name>
    <name evidence="2" type="ORF">ELQ93_10270</name>
</gene>
<accession>A0A2P8GW34</accession>
<dbReference type="EMBL" id="PYAU01000001">
    <property type="protein sequence ID" value="PSL38173.1"/>
    <property type="molecule type" value="Genomic_DNA"/>
</dbReference>
<proteinExistence type="predicted"/>